<name>W8D058_9CAUD</name>
<accession>W8D058</accession>
<reference evidence="1 2" key="1">
    <citation type="journal article" date="2014" name="FEMS Microbiol. Lett.">
        <title>The genome of the Erwinia amylovora phage PhiEaH1 reveals greater diversity and broadens the applicability of phages for the treatment of fire blight.</title>
        <authorList>
            <person name="Meczker K."/>
            <person name="Domotor D."/>
            <person name="Vass J."/>
            <person name="Rakhely G."/>
            <person name="Schneider G."/>
            <person name="Kovacs T."/>
        </authorList>
    </citation>
    <scope>NUCLEOTIDE SEQUENCE [LARGE SCALE GENOMIC DNA]</scope>
</reference>
<dbReference type="KEGG" id="vg:18500991"/>
<organism evidence="1 2">
    <name type="scientific">Erwinia phage PhiEaH1</name>
    <dbReference type="NCBI Taxonomy" id="1401669"/>
    <lineage>
        <taxon>Viruses</taxon>
        <taxon>Duplodnaviria</taxon>
        <taxon>Heunggongvirae</taxon>
        <taxon>Uroviricota</taxon>
        <taxon>Caudoviricetes</taxon>
        <taxon>Chimalliviridae</taxon>
        <taxon>Iapetusvirus</taxon>
        <taxon>Iapetusvirus EaH1</taxon>
    </lineage>
</organism>
<dbReference type="GeneID" id="18500991"/>
<sequence length="291" mass="32350">MEKKDKGVSLNIGSLNVPNRNGVSYSPDAMEAALERALDGSKVSANAALFPNGQIPNFAQFLKMIAPHLSEEKIRMMAEMAERMPDYPDISAKHRHGQELFDRIKARMANEPAGFKVLTMRAPTPTDWNKEFDELGLGRKEADVEISISPRMIDGQVVSYGVVKSRQGHPDALNIEIDSLPNWLRDVDLPLDPIDRDVQCQYLNEIRPNEPSARLKRSLDKLDGGVKAVTLDIPDPFGSSPGCRSLLNTFGSARQRVNGDITVNGKQRKELVTNAKGTMVFPRAKQKFGRR</sequence>
<proteinExistence type="predicted"/>
<keyword evidence="2" id="KW-1185">Reference proteome</keyword>
<protein>
    <submittedName>
        <fullName evidence="1">Uncharacterized protein</fullName>
    </submittedName>
</protein>
<evidence type="ECO:0000313" key="2">
    <source>
        <dbReference type="Proteomes" id="UP000204235"/>
    </source>
</evidence>
<dbReference type="RefSeq" id="YP_009010145.1">
    <property type="nucleotide sequence ID" value="NC_023610.1"/>
</dbReference>
<dbReference type="EMBL" id="KF623294">
    <property type="protein sequence ID" value="AGX01814.1"/>
    <property type="molecule type" value="Genomic_DNA"/>
</dbReference>
<evidence type="ECO:0000313" key="1">
    <source>
        <dbReference type="EMBL" id="AGX01814.1"/>
    </source>
</evidence>
<dbReference type="Proteomes" id="UP000204235">
    <property type="component" value="Segment"/>
</dbReference>